<evidence type="ECO:0008006" key="3">
    <source>
        <dbReference type="Google" id="ProtNLM"/>
    </source>
</evidence>
<dbReference type="RefSeq" id="WP_347323987.1">
    <property type="nucleotide sequence ID" value="NZ_JBCGUH010000002.1"/>
</dbReference>
<accession>A0ABW4RQH2</accession>
<name>A0ABW4RQH2_9BACL</name>
<evidence type="ECO:0000313" key="1">
    <source>
        <dbReference type="EMBL" id="MFD1887718.1"/>
    </source>
</evidence>
<comment type="caution">
    <text evidence="1">The sequence shown here is derived from an EMBL/GenBank/DDBJ whole genome shotgun (WGS) entry which is preliminary data.</text>
</comment>
<evidence type="ECO:0000313" key="2">
    <source>
        <dbReference type="Proteomes" id="UP001597233"/>
    </source>
</evidence>
<reference evidence="2" key="1">
    <citation type="journal article" date="2019" name="Int. J. Syst. Evol. Microbiol.">
        <title>The Global Catalogue of Microorganisms (GCM) 10K type strain sequencing project: providing services to taxonomists for standard genome sequencing and annotation.</title>
        <authorList>
            <consortium name="The Broad Institute Genomics Platform"/>
            <consortium name="The Broad Institute Genome Sequencing Center for Infectious Disease"/>
            <person name="Wu L."/>
            <person name="Ma J."/>
        </authorList>
    </citation>
    <scope>NUCLEOTIDE SEQUENCE [LARGE SCALE GENOMIC DNA]</scope>
    <source>
        <strain evidence="2">CCUG 54950</strain>
    </source>
</reference>
<gene>
    <name evidence="1" type="ORF">ACFSC9_19755</name>
</gene>
<dbReference type="Proteomes" id="UP001597233">
    <property type="component" value="Unassembled WGS sequence"/>
</dbReference>
<protein>
    <recommendedName>
        <fullName evidence="3">PqqD family protein</fullName>
    </recommendedName>
</protein>
<keyword evidence="2" id="KW-1185">Reference proteome</keyword>
<proteinExistence type="predicted"/>
<dbReference type="EMBL" id="JBHUEH010000032">
    <property type="protein sequence ID" value="MFD1887718.1"/>
    <property type="molecule type" value="Genomic_DNA"/>
</dbReference>
<organism evidence="1 2">
    <name type="scientific">Paenibacillus wenxiniae</name>
    <dbReference type="NCBI Taxonomy" id="1636843"/>
    <lineage>
        <taxon>Bacteria</taxon>
        <taxon>Bacillati</taxon>
        <taxon>Bacillota</taxon>
        <taxon>Bacilli</taxon>
        <taxon>Bacillales</taxon>
        <taxon>Paenibacillaceae</taxon>
        <taxon>Paenibacillus</taxon>
    </lineage>
</organism>
<sequence>MAKGLCTTLAASYSTESTIAPLSSTPDNTSFEALFDLIAEQEDDTDPVICYKNEYWNIDPHGEHCLFISSSGISMEVHIYNYRWIDAAFFSQFLQSLAHATGHPHSRLAQQLTASIAPADFQSICALLEYLCAQGMVIQHNAVHFSLA</sequence>